<keyword evidence="3" id="KW-0752">Steroid biosynthesis</keyword>
<feature type="transmembrane region" description="Helical" evidence="7">
    <location>
        <begin position="275"/>
        <end position="294"/>
    </location>
</feature>
<name>A0AAD7C3X5_9AGAR</name>
<evidence type="ECO:0000256" key="3">
    <source>
        <dbReference type="ARBA" id="ARBA00022955"/>
    </source>
</evidence>
<keyword evidence="7" id="KW-0812">Transmembrane</keyword>
<dbReference type="SUPFAM" id="SSF51735">
    <property type="entry name" value="NAD(P)-binding Rossmann-fold domains"/>
    <property type="match status" value="1"/>
</dbReference>
<evidence type="ECO:0000256" key="5">
    <source>
        <dbReference type="ARBA" id="ARBA00023098"/>
    </source>
</evidence>
<keyword evidence="1" id="KW-0444">Lipid biosynthesis</keyword>
<dbReference type="GO" id="GO:0005741">
    <property type="term" value="C:mitochondrial outer membrane"/>
    <property type="evidence" value="ECO:0007669"/>
    <property type="project" value="TreeGrafter"/>
</dbReference>
<dbReference type="InterPro" id="IPR051593">
    <property type="entry name" value="Ergosterol_Biosynth_ERG27"/>
</dbReference>
<evidence type="ECO:0000256" key="6">
    <source>
        <dbReference type="ARBA" id="ARBA00023593"/>
    </source>
</evidence>
<dbReference type="PANTHER" id="PTHR43647">
    <property type="entry name" value="DEHYDROGENASE"/>
    <property type="match status" value="1"/>
</dbReference>
<evidence type="ECO:0000313" key="9">
    <source>
        <dbReference type="Proteomes" id="UP001221142"/>
    </source>
</evidence>
<reference evidence="8" key="1">
    <citation type="submission" date="2023-03" db="EMBL/GenBank/DDBJ databases">
        <title>Massive genome expansion in bonnet fungi (Mycena s.s.) driven by repeated elements and novel gene families across ecological guilds.</title>
        <authorList>
            <consortium name="Lawrence Berkeley National Laboratory"/>
            <person name="Harder C.B."/>
            <person name="Miyauchi S."/>
            <person name="Viragh M."/>
            <person name="Kuo A."/>
            <person name="Thoen E."/>
            <person name="Andreopoulos B."/>
            <person name="Lu D."/>
            <person name="Skrede I."/>
            <person name="Drula E."/>
            <person name="Henrissat B."/>
            <person name="Morin E."/>
            <person name="Kohler A."/>
            <person name="Barry K."/>
            <person name="LaButti K."/>
            <person name="Morin E."/>
            <person name="Salamov A."/>
            <person name="Lipzen A."/>
            <person name="Mereny Z."/>
            <person name="Hegedus B."/>
            <person name="Baldrian P."/>
            <person name="Stursova M."/>
            <person name="Weitz H."/>
            <person name="Taylor A."/>
            <person name="Grigoriev I.V."/>
            <person name="Nagy L.G."/>
            <person name="Martin F."/>
            <person name="Kauserud H."/>
        </authorList>
    </citation>
    <scope>NUCLEOTIDE SEQUENCE</scope>
    <source>
        <strain evidence="8">9284</strain>
    </source>
</reference>
<dbReference type="EMBL" id="JARKIF010000005">
    <property type="protein sequence ID" value="KAJ7638389.1"/>
    <property type="molecule type" value="Genomic_DNA"/>
</dbReference>
<keyword evidence="7" id="KW-1133">Transmembrane helix</keyword>
<keyword evidence="5" id="KW-0443">Lipid metabolism</keyword>
<keyword evidence="2" id="KW-0521">NADP</keyword>
<dbReference type="Gene3D" id="3.40.50.720">
    <property type="entry name" value="NAD(P)-binding Rossmann-like Domain"/>
    <property type="match status" value="1"/>
</dbReference>
<dbReference type="AlphaFoldDB" id="A0AAD7C3X5"/>
<evidence type="ECO:0000313" key="8">
    <source>
        <dbReference type="EMBL" id="KAJ7638389.1"/>
    </source>
</evidence>
<comment type="caution">
    <text evidence="8">The sequence shown here is derived from an EMBL/GenBank/DDBJ whole genome shotgun (WGS) entry which is preliminary data.</text>
</comment>
<dbReference type="PANTHER" id="PTHR43647:SF1">
    <property type="entry name" value="3-KETO-STEROID REDUCTASE ERG27"/>
    <property type="match status" value="1"/>
</dbReference>
<evidence type="ECO:0000256" key="4">
    <source>
        <dbReference type="ARBA" id="ARBA00023002"/>
    </source>
</evidence>
<evidence type="ECO:0000256" key="1">
    <source>
        <dbReference type="ARBA" id="ARBA00022516"/>
    </source>
</evidence>
<comment type="similarity">
    <text evidence="6">Belongs to the short-chain dehydrogenases/reductases (SDR) family. ERG27 subfamily.</text>
</comment>
<protein>
    <submittedName>
        <fullName evidence="8">3-keto sterol reductase</fullName>
    </submittedName>
</protein>
<dbReference type="GO" id="GO:0006694">
    <property type="term" value="P:steroid biosynthetic process"/>
    <property type="evidence" value="ECO:0007669"/>
    <property type="project" value="UniProtKB-KW"/>
</dbReference>
<accession>A0AAD7C3X5</accession>
<evidence type="ECO:0000256" key="7">
    <source>
        <dbReference type="SAM" id="Phobius"/>
    </source>
</evidence>
<gene>
    <name evidence="8" type="ORF">FB45DRAFT_1132002</name>
</gene>
<feature type="transmembrane region" description="Helical" evidence="7">
    <location>
        <begin position="241"/>
        <end position="263"/>
    </location>
</feature>
<evidence type="ECO:0000256" key="2">
    <source>
        <dbReference type="ARBA" id="ARBA00022857"/>
    </source>
</evidence>
<dbReference type="GO" id="GO:0005789">
    <property type="term" value="C:endoplasmic reticulum membrane"/>
    <property type="evidence" value="ECO:0007669"/>
    <property type="project" value="TreeGrafter"/>
</dbReference>
<dbReference type="GO" id="GO:0000253">
    <property type="term" value="F:3-beta-hydroxysteroid 3-dehydrogenase (NADP+) activity"/>
    <property type="evidence" value="ECO:0007669"/>
    <property type="project" value="TreeGrafter"/>
</dbReference>
<keyword evidence="7" id="KW-0472">Membrane</keyword>
<dbReference type="InterPro" id="IPR036291">
    <property type="entry name" value="NAD(P)-bd_dom_sf"/>
</dbReference>
<keyword evidence="9" id="KW-1185">Reference proteome</keyword>
<sequence>MSAWPVVVVTGANAGVGFGISRRLIFQLSPNEQKLRNKPFTMKWTRTLLDCERVPGYDGRADNFRRNLKIETEHLDLSVLSSVFTFGENISKRHAYISHLVLNAGVANFTHVNWLGVAKQFVCNGFLSTITAPAYYVQSTGEVTADGLGFVWQSNLFGHYVLFRVLEPLLQNPAYSAESRVVWSSSIEASPKFYDEDDWQLVKTDHSYEAVKYQIDLIGTILDRKALEIHPASKYAISTNLVAYGGFLDTMKVLVFYVGRFLLGSRNHPITPDNSAVVAVHLVLVAISFITFSAESNPVRFGAETDRWGNPAVGLSPVREWEKNRAHGEFLVEQCDELYREFAAKRESK</sequence>
<dbReference type="Proteomes" id="UP001221142">
    <property type="component" value="Unassembled WGS sequence"/>
</dbReference>
<dbReference type="GO" id="GO:0005811">
    <property type="term" value="C:lipid droplet"/>
    <property type="evidence" value="ECO:0007669"/>
    <property type="project" value="TreeGrafter"/>
</dbReference>
<proteinExistence type="inferred from homology"/>
<keyword evidence="4" id="KW-0560">Oxidoreductase</keyword>
<organism evidence="8 9">
    <name type="scientific">Roridomyces roridus</name>
    <dbReference type="NCBI Taxonomy" id="1738132"/>
    <lineage>
        <taxon>Eukaryota</taxon>
        <taxon>Fungi</taxon>
        <taxon>Dikarya</taxon>
        <taxon>Basidiomycota</taxon>
        <taxon>Agaricomycotina</taxon>
        <taxon>Agaricomycetes</taxon>
        <taxon>Agaricomycetidae</taxon>
        <taxon>Agaricales</taxon>
        <taxon>Marasmiineae</taxon>
        <taxon>Mycenaceae</taxon>
        <taxon>Roridomyces</taxon>
    </lineage>
</organism>